<evidence type="ECO:0000256" key="10">
    <source>
        <dbReference type="ARBA" id="ARBA00047957"/>
    </source>
</evidence>
<evidence type="ECO:0000256" key="7">
    <source>
        <dbReference type="ARBA" id="ARBA00022679"/>
    </source>
</evidence>
<dbReference type="PANTHER" id="PTHR21210:SF0">
    <property type="entry name" value="TRNA (URACIL-O(2)-)-METHYLTRANSFERASE-RELATED"/>
    <property type="match status" value="1"/>
</dbReference>
<keyword evidence="9 11" id="KW-0819">tRNA processing</keyword>
<reference evidence="13 14" key="1">
    <citation type="journal article" date="2016" name="Genome Biol. Evol.">
        <title>Divergent and convergent evolution of fungal pathogenicity.</title>
        <authorList>
            <person name="Shang Y."/>
            <person name="Xiao G."/>
            <person name="Zheng P."/>
            <person name="Cen K."/>
            <person name="Zhan S."/>
            <person name="Wang C."/>
        </authorList>
    </citation>
    <scope>NUCLEOTIDE SEQUENCE [LARGE SCALE GENOMIC DNA]</scope>
    <source>
        <strain evidence="13 14">RCEF 2490</strain>
    </source>
</reference>
<evidence type="ECO:0000256" key="2">
    <source>
        <dbReference type="ARBA" id="ARBA00009056"/>
    </source>
</evidence>
<evidence type="ECO:0000313" key="13">
    <source>
        <dbReference type="EMBL" id="KZZ99674.1"/>
    </source>
</evidence>
<keyword evidence="8 11" id="KW-0949">S-adenosyl-L-methionine</keyword>
<evidence type="ECO:0000256" key="9">
    <source>
        <dbReference type="ARBA" id="ARBA00022694"/>
    </source>
</evidence>
<comment type="catalytic activity">
    <reaction evidence="10 11">
        <text>uridine(44) in tRNA(Ser) + S-adenosyl-L-methionine = 2'-O-methyluridine(44) in tRNA(Ser) + S-adenosyl-L-homocysteine + H(+)</text>
        <dbReference type="Rhea" id="RHEA:43100"/>
        <dbReference type="Rhea" id="RHEA-COMP:10339"/>
        <dbReference type="Rhea" id="RHEA-COMP:10340"/>
        <dbReference type="ChEBI" id="CHEBI:15378"/>
        <dbReference type="ChEBI" id="CHEBI:57856"/>
        <dbReference type="ChEBI" id="CHEBI:59789"/>
        <dbReference type="ChEBI" id="CHEBI:65315"/>
        <dbReference type="ChEBI" id="CHEBI:74478"/>
        <dbReference type="EC" id="2.1.1.211"/>
    </reaction>
</comment>
<sequence length="533" mass="58737">MPFQPDEFSSLSQPFLDAVSDDKTAAQHDAPAAAAAWVPMLSHGCTFGPDIFTRVMMNLIRNPNINSAWLFRADILHDDGEEGVRTLNHVDQPIIHHRQLGNMTRRRTLVRRLVPRSEKRDKPLNQTCSFYSSTASGKGSLRTARCVVYLPHASVDELPFYHPPVDGIAHHHDWDPAAGRGTISVHFLVAQPEQARQDPKLRRISFHMLQVLHRHGEGTASGYTKRVQHDVVVPQARFQDRYAALKTKHARRLVNSWVESTDPAKHVFEDLAIAAFLIELWADMYADGTFPGFVDIGCGNGLLVHLLTQEGYPGWGFDARARKSWASYCHQSSLSSSLPSASSSSPSCSSPSPSSSSSSPSSSPLLLQEKLLLPDLARQITRDTTIDDNACMSVHNGVFPPGTFIISNHADELTPWTPILGHISQCPFVMIPCCSHNLAGARFRAPAPKDKTKSSSTYSSLVDWVARIAQDCGWVTETEMLRIPSTRNTCILGRTRASNHVDVDVATVVAKYGGADGFCDNVVKLLKTGPRTH</sequence>
<dbReference type="GO" id="GO:0141101">
    <property type="term" value="F:tRNA(Ser) (uridine(44)-2'-O-)-methyltransferase activity"/>
    <property type="evidence" value="ECO:0007669"/>
    <property type="project" value="UniProtKB-EC"/>
</dbReference>
<comment type="subcellular location">
    <subcellularLocation>
        <location evidence="1 11">Cytoplasm</location>
    </subcellularLocation>
</comment>
<name>A0A168FB38_9HYPO</name>
<feature type="region of interest" description="Disordered" evidence="12">
    <location>
        <begin position="336"/>
        <end position="363"/>
    </location>
</feature>
<protein>
    <recommendedName>
        <fullName evidence="4 11">tRNA (uracil-O(2)-)-methyltransferase</fullName>
        <ecNumber evidence="3 11">2.1.1.211</ecNumber>
    </recommendedName>
</protein>
<dbReference type="Proteomes" id="UP000078544">
    <property type="component" value="Unassembled WGS sequence"/>
</dbReference>
<accession>A0A168FB38</accession>
<keyword evidence="7 11" id="KW-0808">Transferase</keyword>
<organism evidence="13 14">
    <name type="scientific">Moelleriella libera RCEF 2490</name>
    <dbReference type="NCBI Taxonomy" id="1081109"/>
    <lineage>
        <taxon>Eukaryota</taxon>
        <taxon>Fungi</taxon>
        <taxon>Dikarya</taxon>
        <taxon>Ascomycota</taxon>
        <taxon>Pezizomycotina</taxon>
        <taxon>Sordariomycetes</taxon>
        <taxon>Hypocreomycetidae</taxon>
        <taxon>Hypocreales</taxon>
        <taxon>Clavicipitaceae</taxon>
        <taxon>Moelleriella</taxon>
    </lineage>
</organism>
<proteinExistence type="inferred from homology"/>
<dbReference type="GO" id="GO:0005737">
    <property type="term" value="C:cytoplasm"/>
    <property type="evidence" value="ECO:0007669"/>
    <property type="project" value="UniProtKB-SubCell"/>
</dbReference>
<evidence type="ECO:0000256" key="1">
    <source>
        <dbReference type="ARBA" id="ARBA00004496"/>
    </source>
</evidence>
<keyword evidence="14" id="KW-1185">Reference proteome</keyword>
<gene>
    <name evidence="13" type="ORF">AAL_02246</name>
</gene>
<comment type="caution">
    <text evidence="13">The sequence shown here is derived from an EMBL/GenBank/DDBJ whole genome shotgun (WGS) entry which is preliminary data.</text>
</comment>
<evidence type="ECO:0000256" key="3">
    <source>
        <dbReference type="ARBA" id="ARBA00012795"/>
    </source>
</evidence>
<evidence type="ECO:0000256" key="5">
    <source>
        <dbReference type="ARBA" id="ARBA00022490"/>
    </source>
</evidence>
<dbReference type="EMBL" id="AZGY01000003">
    <property type="protein sequence ID" value="KZZ99674.1"/>
    <property type="molecule type" value="Genomic_DNA"/>
</dbReference>
<dbReference type="EC" id="2.1.1.211" evidence="3 11"/>
<comment type="similarity">
    <text evidence="2 11">Belongs to the TRM44 family.</text>
</comment>
<dbReference type="GO" id="GO:0002128">
    <property type="term" value="P:tRNA nucleoside ribose methylation"/>
    <property type="evidence" value="ECO:0007669"/>
    <property type="project" value="EnsemblFungi"/>
</dbReference>
<comment type="function">
    <text evidence="11">Adenosyl-L-methionine (AdoMet)-dependent tRNA (uracil-O(2)-)-methyltransferase.</text>
</comment>
<dbReference type="InterPro" id="IPR011671">
    <property type="entry name" value="tRNA_uracil_MeTrfase"/>
</dbReference>
<dbReference type="AlphaFoldDB" id="A0A168FB38"/>
<keyword evidence="6 11" id="KW-0489">Methyltransferase</keyword>
<evidence type="ECO:0000256" key="6">
    <source>
        <dbReference type="ARBA" id="ARBA00022603"/>
    </source>
</evidence>
<dbReference type="OrthoDB" id="10047021at2759"/>
<evidence type="ECO:0000256" key="8">
    <source>
        <dbReference type="ARBA" id="ARBA00022691"/>
    </source>
</evidence>
<evidence type="ECO:0000256" key="4">
    <source>
        <dbReference type="ARBA" id="ARBA00017788"/>
    </source>
</evidence>
<evidence type="ECO:0000256" key="12">
    <source>
        <dbReference type="SAM" id="MobiDB-lite"/>
    </source>
</evidence>
<dbReference type="STRING" id="1081109.A0A168FB38"/>
<dbReference type="PANTHER" id="PTHR21210">
    <property type="entry name" value="TRNA (URACIL-O(2)-)-METHYLTRANSFERASE-RELATED"/>
    <property type="match status" value="1"/>
</dbReference>
<keyword evidence="5 11" id="KW-0963">Cytoplasm</keyword>
<evidence type="ECO:0000256" key="11">
    <source>
        <dbReference type="RuleBase" id="RU368004"/>
    </source>
</evidence>
<dbReference type="Pfam" id="PF07757">
    <property type="entry name" value="AdoMet_MTase"/>
    <property type="match status" value="1"/>
</dbReference>
<evidence type="ECO:0000313" key="14">
    <source>
        <dbReference type="Proteomes" id="UP000078544"/>
    </source>
</evidence>